<evidence type="ECO:0000256" key="1">
    <source>
        <dbReference type="SAM" id="SignalP"/>
    </source>
</evidence>
<dbReference type="Gene3D" id="2.60.40.10">
    <property type="entry name" value="Immunoglobulins"/>
    <property type="match status" value="1"/>
</dbReference>
<accession>A0A3A3Z6Q2</accession>
<evidence type="ECO:0000313" key="3">
    <source>
        <dbReference type="Proteomes" id="UP000265614"/>
    </source>
</evidence>
<organism evidence="2 3">
    <name type="scientific">Vallicoccus soli</name>
    <dbReference type="NCBI Taxonomy" id="2339232"/>
    <lineage>
        <taxon>Bacteria</taxon>
        <taxon>Bacillati</taxon>
        <taxon>Actinomycetota</taxon>
        <taxon>Actinomycetes</taxon>
        <taxon>Motilibacterales</taxon>
        <taxon>Vallicoccaceae</taxon>
        <taxon>Vallicoccus</taxon>
    </lineage>
</organism>
<proteinExistence type="predicted"/>
<sequence length="1091" mass="116072">MSAPAAGRAWRRLALGVPLVLALAAPVAPVASAAPPASGGAATWAAGKGPVGWDTYRQLDRLPQLTRGVETRQFSGFDRRGGNDDGFEGTYSCLRQDAGRCVIAEAEGPGEVQSVWFTRDGGNVTATGTIRIELDGRTVLDAPLQDVVDGELGAPFVFPLVANALESSGGVYLKVPMPYRERMKITTERNPLFHHVSYRAFADAEGVRTFDPSDEALDVVELLRRHGTADPKPALPGARTDSRALDVAPGQRAVLADLRGPGTVSALRLRMPQLEGPEASEPITDDGRAFVGSSEFTVAVDPGNEGVRLTRRLDTLIGYQRARILVDGEEVGEWSGLPAAGGQWADQVVTLPASVTAGKSEIRVRNEFISSDNDFNEFSYFVDSIVDGEPVRTDTLSVGPDSLEDEAAHGYAIEGARWEGVRTYRYGTRVEDPEAVARAEEVLADARLRMTFDGERTVDAPLGEFFGTGLGYYPVRALFLGVDTEQDTLTSWWPMPYRQRAVIELVNASGEPVEGAGVDVTWARTPASAAGLGPNGATGHFRAESRAGETVDGQDWTFLDADGWGKFVGVSHTLRGLRTEPGGGPFNGTRGYLEGDERVHTDGSRSPDMHGTGSEDFYEAGWYFNNGPFSNPFNGATAFEAGELGCQNLCDSLYRLMVGDQVPFGNSLRFTIEHGPGNDEPGLYGSTAFWYGRAENALRSTDVLDVGSAASEAAHGWTAPQAGPVESLTSVFEGDLDQVRVTDEGRSSTGPVAFSLALDRQNAGAVLRRTSDQRQAYQAAEVRVDGVRVGVWSQPLGNAVQRWLDDDFLLPAGATAGKRSVRVELVPLAGAPAWHAARYELLAHVRPFDDRDAPVVTEVTAQGGRTNEVLLSWDARDDVGVESYRVYASQDPRVPVGDATLIGTTATTGLTHGGLGLGETWWYRVVAVDAAGNESAPSRPVQGVSGRVLALEAEALPVVGSTAPVESQPNCCGLSWSGGRQLWLRAGEPGQSVTVRFSVPVAGTYDLSAVHTVAADYGTVQVSVDGEPVGEPFDGYQAAIGVRAVEHGAVDLAAGEHELTLTVTGKAAASLGHLVGVDTVELALQEGATRR</sequence>
<dbReference type="Gene3D" id="2.60.120.1390">
    <property type="match status" value="3"/>
</dbReference>
<dbReference type="InterPro" id="IPR013783">
    <property type="entry name" value="Ig-like_fold"/>
</dbReference>
<name>A0A3A3Z6Q2_9ACTN</name>
<dbReference type="SUPFAM" id="SSF49265">
    <property type="entry name" value="Fibronectin type III"/>
    <property type="match status" value="1"/>
</dbReference>
<dbReference type="Proteomes" id="UP000265614">
    <property type="component" value="Unassembled WGS sequence"/>
</dbReference>
<dbReference type="InterPro" id="IPR036116">
    <property type="entry name" value="FN3_sf"/>
</dbReference>
<dbReference type="EMBL" id="QZEZ01000003">
    <property type="protein sequence ID" value="RJK96385.1"/>
    <property type="molecule type" value="Genomic_DNA"/>
</dbReference>
<dbReference type="Pfam" id="PF11175">
    <property type="entry name" value="DUF2961"/>
    <property type="match status" value="1"/>
</dbReference>
<comment type="caution">
    <text evidence="2">The sequence shown here is derived from an EMBL/GenBank/DDBJ whole genome shotgun (WGS) entry which is preliminary data.</text>
</comment>
<dbReference type="RefSeq" id="WP_119950116.1">
    <property type="nucleotide sequence ID" value="NZ_QZEZ01000003.1"/>
</dbReference>
<feature type="signal peptide" evidence="1">
    <location>
        <begin position="1"/>
        <end position="33"/>
    </location>
</feature>
<dbReference type="InterPro" id="IPR021345">
    <property type="entry name" value="DUF2961"/>
</dbReference>
<dbReference type="OrthoDB" id="2518538at2"/>
<evidence type="ECO:0000313" key="2">
    <source>
        <dbReference type="EMBL" id="RJK96385.1"/>
    </source>
</evidence>
<keyword evidence="3" id="KW-1185">Reference proteome</keyword>
<gene>
    <name evidence="2" type="ORF">D5H78_09125</name>
</gene>
<reference evidence="2 3" key="1">
    <citation type="submission" date="2018-09" db="EMBL/GenBank/DDBJ databases">
        <title>YIM 75000 draft genome.</title>
        <authorList>
            <person name="Tang S."/>
            <person name="Feng Y."/>
        </authorList>
    </citation>
    <scope>NUCLEOTIDE SEQUENCE [LARGE SCALE GENOMIC DNA]</scope>
    <source>
        <strain evidence="2 3">YIM 75000</strain>
    </source>
</reference>
<keyword evidence="1" id="KW-0732">Signal</keyword>
<dbReference type="AlphaFoldDB" id="A0A3A3Z6Q2"/>
<dbReference type="CDD" id="cd02795">
    <property type="entry name" value="CBM6-CBM35-CBM36_like"/>
    <property type="match status" value="1"/>
</dbReference>
<feature type="chain" id="PRO_5017299767" evidence="1">
    <location>
        <begin position="34"/>
        <end position="1091"/>
    </location>
</feature>
<protein>
    <submittedName>
        <fullName evidence="2">DUF2961 domain-containing protein</fullName>
    </submittedName>
</protein>
<dbReference type="Gene3D" id="2.60.120.260">
    <property type="entry name" value="Galactose-binding domain-like"/>
    <property type="match status" value="1"/>
</dbReference>
<dbReference type="GO" id="GO:0005975">
    <property type="term" value="P:carbohydrate metabolic process"/>
    <property type="evidence" value="ECO:0007669"/>
    <property type="project" value="UniProtKB-ARBA"/>
</dbReference>